<dbReference type="Proteomes" id="UP000260758">
    <property type="component" value="Unassembled WGS sequence"/>
</dbReference>
<reference evidence="1 2" key="1">
    <citation type="submission" date="2018-08" db="EMBL/GenBank/DDBJ databases">
        <title>A genome reference for cultivated species of the human gut microbiota.</title>
        <authorList>
            <person name="Zou Y."/>
            <person name="Xue W."/>
            <person name="Luo G."/>
        </authorList>
    </citation>
    <scope>NUCLEOTIDE SEQUENCE [LARGE SCALE GENOMIC DNA]</scope>
    <source>
        <strain evidence="1 2">OM07-13</strain>
    </source>
</reference>
<evidence type="ECO:0000313" key="1">
    <source>
        <dbReference type="EMBL" id="RGM75469.1"/>
    </source>
</evidence>
<dbReference type="AlphaFoldDB" id="A0A3E4YL35"/>
<dbReference type="RefSeq" id="WP_117718228.1">
    <property type="nucleotide sequence ID" value="NZ_QSTP01000001.1"/>
</dbReference>
<sequence length="109" mass="13079">MRITVKNELIDVKSTEMKKLYLRNVYIGEYSYGDYSKLVRIKANNNHFLGSFENYICGLIHNYFKIDVLNENDVKNAINLCKEKEQIELIDWINQQLYVLIKDYKNYEN</sequence>
<comment type="caution">
    <text evidence="1">The sequence shown here is derived from an EMBL/GenBank/DDBJ whole genome shotgun (WGS) entry which is preliminary data.</text>
</comment>
<name>A0A3E4YL35_9FIRM</name>
<accession>A0A3E4YL35</accession>
<protein>
    <submittedName>
        <fullName evidence="1">Uncharacterized protein</fullName>
    </submittedName>
</protein>
<organism evidence="1 2">
    <name type="scientific">Agathobacter rectalis</name>
    <dbReference type="NCBI Taxonomy" id="39491"/>
    <lineage>
        <taxon>Bacteria</taxon>
        <taxon>Bacillati</taxon>
        <taxon>Bacillota</taxon>
        <taxon>Clostridia</taxon>
        <taxon>Lachnospirales</taxon>
        <taxon>Lachnospiraceae</taxon>
        <taxon>Agathobacter</taxon>
    </lineage>
</organism>
<evidence type="ECO:0000313" key="2">
    <source>
        <dbReference type="Proteomes" id="UP000260758"/>
    </source>
</evidence>
<gene>
    <name evidence="1" type="ORF">DXB99_02800</name>
</gene>
<proteinExistence type="predicted"/>
<dbReference type="EMBL" id="QSTP01000001">
    <property type="protein sequence ID" value="RGM75469.1"/>
    <property type="molecule type" value="Genomic_DNA"/>
</dbReference>